<gene>
    <name evidence="2" type="ORF">WMO29_09690</name>
</gene>
<dbReference type="PANTHER" id="PTHR46401:SF2">
    <property type="entry name" value="GLYCOSYLTRANSFERASE WBBK-RELATED"/>
    <property type="match status" value="1"/>
</dbReference>
<keyword evidence="3" id="KW-1185">Reference proteome</keyword>
<comment type="caution">
    <text evidence="2">The sequence shown here is derived from an EMBL/GenBank/DDBJ whole genome shotgun (WGS) entry which is preliminary data.</text>
</comment>
<dbReference type="Gene3D" id="3.40.50.2000">
    <property type="entry name" value="Glycogen Phosphorylase B"/>
    <property type="match status" value="2"/>
</dbReference>
<evidence type="ECO:0000256" key="1">
    <source>
        <dbReference type="ARBA" id="ARBA00022679"/>
    </source>
</evidence>
<dbReference type="PANTHER" id="PTHR46401">
    <property type="entry name" value="GLYCOSYLTRANSFERASE WBBK-RELATED"/>
    <property type="match status" value="1"/>
</dbReference>
<reference evidence="2 3" key="1">
    <citation type="submission" date="2024-03" db="EMBL/GenBank/DDBJ databases">
        <title>Human intestinal bacterial collection.</title>
        <authorList>
            <person name="Pauvert C."/>
            <person name="Hitch T.C.A."/>
            <person name="Clavel T."/>
        </authorList>
    </citation>
    <scope>NUCLEOTIDE SEQUENCE [LARGE SCALE GENOMIC DNA]</scope>
    <source>
        <strain evidence="2 3">CLA-AA-H132</strain>
    </source>
</reference>
<name>A0ABV1FI52_9FIRM</name>
<evidence type="ECO:0000313" key="3">
    <source>
        <dbReference type="Proteomes" id="UP001438008"/>
    </source>
</evidence>
<keyword evidence="2" id="KW-0328">Glycosyltransferase</keyword>
<keyword evidence="1 2" id="KW-0808">Transferase</keyword>
<dbReference type="Proteomes" id="UP001438008">
    <property type="component" value="Unassembled WGS sequence"/>
</dbReference>
<dbReference type="Pfam" id="PF13692">
    <property type="entry name" value="Glyco_trans_1_4"/>
    <property type="match status" value="1"/>
</dbReference>
<sequence>MEKIEVCEKMRRKILYISMCMPFDKAFHAGGKTFNYYINSFANDENNEITLIAKVLPDEEKFIETVNSKIKKYLVATPKQGLHKCISYAKSLNSKYNPCYKYGNVLTKEIYDQIEKKLHILQDEGYRPDVVILEWTSMLLFIEQVKKYFPNAKYVASEHDVSFLGYLRKYEKAEGFLDKKIKKIAYDSLKYHELNAINKCDLVVTHNLKDKKLLIKNGVETEKTDVIVPYYDKFSVTKREPNKRDIIYYGAMNRIENSTSAIWFAENVLPRLADCKVRFIIIGNKPPKELMNMANDKIIVTGFVEDPSLYFEHAMCLAAPLLLGAGIKVKIIEALSSGVPVLTNDIGIEGIDAEDGKEYFHCEKPEEYEMVIRKIISGEIDTSVITSNAKRMIEEKYNLENSSKNYRERVYQLVENRGK</sequence>
<accession>A0ABV1FI52</accession>
<dbReference type="GO" id="GO:0016757">
    <property type="term" value="F:glycosyltransferase activity"/>
    <property type="evidence" value="ECO:0007669"/>
    <property type="project" value="UniProtKB-KW"/>
</dbReference>
<evidence type="ECO:0000313" key="2">
    <source>
        <dbReference type="EMBL" id="MEQ2472753.1"/>
    </source>
</evidence>
<proteinExistence type="predicted"/>
<dbReference type="SUPFAM" id="SSF53756">
    <property type="entry name" value="UDP-Glycosyltransferase/glycogen phosphorylase"/>
    <property type="match status" value="1"/>
</dbReference>
<dbReference type="EMBL" id="JBBMFE010000008">
    <property type="protein sequence ID" value="MEQ2472753.1"/>
    <property type="molecule type" value="Genomic_DNA"/>
</dbReference>
<dbReference type="EC" id="2.4.-.-" evidence="2"/>
<organism evidence="2 3">
    <name type="scientific">Laedolimicola intestinihominis</name>
    <dbReference type="NCBI Taxonomy" id="3133166"/>
    <lineage>
        <taxon>Bacteria</taxon>
        <taxon>Bacillati</taxon>
        <taxon>Bacillota</taxon>
        <taxon>Clostridia</taxon>
        <taxon>Lachnospirales</taxon>
        <taxon>Lachnospiraceae</taxon>
        <taxon>Laedolimicola</taxon>
    </lineage>
</organism>
<dbReference type="RefSeq" id="WP_349164624.1">
    <property type="nucleotide sequence ID" value="NZ_JBBMFE010000008.1"/>
</dbReference>
<protein>
    <submittedName>
        <fullName evidence="2">Glycosyltransferase</fullName>
        <ecNumber evidence="2">2.4.-.-</ecNumber>
    </submittedName>
</protein>